<accession>A0ABR8PDK8</accession>
<gene>
    <name evidence="1" type="ORF">H9564_06640</name>
</gene>
<dbReference type="SUPFAM" id="SSF56784">
    <property type="entry name" value="HAD-like"/>
    <property type="match status" value="1"/>
</dbReference>
<keyword evidence="2" id="KW-1185">Reference proteome</keyword>
<dbReference type="SFLD" id="SFLDS00003">
    <property type="entry name" value="Haloacid_Dehalogenase"/>
    <property type="match status" value="1"/>
</dbReference>
<evidence type="ECO:0000313" key="2">
    <source>
        <dbReference type="Proteomes" id="UP000616837"/>
    </source>
</evidence>
<sequence length="264" mass="29654">MIRAIATDIDGTFLRSDRTYDQELFKKVYTTMQAQGIRFIIASGDQYDFLRSLFPDEADHLAYVAENGVLTIDHNMEIAFDHLSTENVSAITHFLDSLEGVAYCASGKKAAYVRHDASLEFKKLIPNFYTKIKEVADINQVTDDPIFKFAMSVPPVKMREIQATINYRFEGIIHATASGYGAVDLIIPGRDKSYGLHKLLDRWHLTPEQLVVFGNGENDLEMFNLAKTSYAMENAPKNVKQAASKVIGTNEEQAVLHQIAKLVI</sequence>
<dbReference type="InterPro" id="IPR000150">
    <property type="entry name" value="Cof"/>
</dbReference>
<reference evidence="1 2" key="1">
    <citation type="submission" date="2020-08" db="EMBL/GenBank/DDBJ databases">
        <title>A Genomic Blueprint of the Chicken Gut Microbiome.</title>
        <authorList>
            <person name="Gilroy R."/>
            <person name="Ravi A."/>
            <person name="Getino M."/>
            <person name="Pursley I."/>
            <person name="Horton D.L."/>
            <person name="Alikhan N.-F."/>
            <person name="Baker D."/>
            <person name="Gharbi K."/>
            <person name="Hall N."/>
            <person name="Watson M."/>
            <person name="Adriaenssens E.M."/>
            <person name="Foster-Nyarko E."/>
            <person name="Jarju S."/>
            <person name="Secka A."/>
            <person name="Antonio M."/>
            <person name="Oren A."/>
            <person name="Chaudhuri R."/>
            <person name="La Ragione R.M."/>
            <person name="Hildebrand F."/>
            <person name="Pallen M.J."/>
        </authorList>
    </citation>
    <scope>NUCLEOTIDE SEQUENCE [LARGE SCALE GENOMIC DNA]</scope>
    <source>
        <strain evidence="1 2">Sa3CUN2</strain>
    </source>
</reference>
<dbReference type="Gene3D" id="3.40.50.1000">
    <property type="entry name" value="HAD superfamily/HAD-like"/>
    <property type="match status" value="1"/>
</dbReference>
<dbReference type="SFLD" id="SFLDG01140">
    <property type="entry name" value="C2.B:_Phosphomannomutase_and_P"/>
    <property type="match status" value="1"/>
</dbReference>
<organism evidence="1 2">
    <name type="scientific">Limosilactobacillus avistercoris</name>
    <dbReference type="NCBI Taxonomy" id="2762243"/>
    <lineage>
        <taxon>Bacteria</taxon>
        <taxon>Bacillati</taxon>
        <taxon>Bacillota</taxon>
        <taxon>Bacilli</taxon>
        <taxon>Lactobacillales</taxon>
        <taxon>Lactobacillaceae</taxon>
        <taxon>Limosilactobacillus</taxon>
    </lineage>
</organism>
<dbReference type="Proteomes" id="UP000616837">
    <property type="component" value="Unassembled WGS sequence"/>
</dbReference>
<dbReference type="InterPro" id="IPR023214">
    <property type="entry name" value="HAD_sf"/>
</dbReference>
<dbReference type="CDD" id="cd07518">
    <property type="entry name" value="HAD_YbiV-Like"/>
    <property type="match status" value="1"/>
</dbReference>
<comment type="caution">
    <text evidence="1">The sequence shown here is derived from an EMBL/GenBank/DDBJ whole genome shotgun (WGS) entry which is preliminary data.</text>
</comment>
<dbReference type="InterPro" id="IPR036412">
    <property type="entry name" value="HAD-like_sf"/>
</dbReference>
<keyword evidence="1" id="KW-0378">Hydrolase</keyword>
<dbReference type="Gene3D" id="3.30.1240.10">
    <property type="match status" value="1"/>
</dbReference>
<dbReference type="GO" id="GO:0016787">
    <property type="term" value="F:hydrolase activity"/>
    <property type="evidence" value="ECO:0007669"/>
    <property type="project" value="UniProtKB-KW"/>
</dbReference>
<dbReference type="NCBIfam" id="TIGR00099">
    <property type="entry name" value="Cof-subfamily"/>
    <property type="match status" value="1"/>
</dbReference>
<evidence type="ECO:0000313" key="1">
    <source>
        <dbReference type="EMBL" id="MBD7895375.1"/>
    </source>
</evidence>
<name>A0ABR8PDK8_9LACO</name>
<proteinExistence type="predicted"/>
<protein>
    <submittedName>
        <fullName evidence="1">HAD family hydrolase</fullName>
    </submittedName>
</protein>
<dbReference type="InterPro" id="IPR006379">
    <property type="entry name" value="HAD-SF_hydro_IIB"/>
</dbReference>
<dbReference type="RefSeq" id="WP_191684730.1">
    <property type="nucleotide sequence ID" value="NZ_JACSQW010000017.1"/>
</dbReference>
<dbReference type="EMBL" id="JACSQW010000017">
    <property type="protein sequence ID" value="MBD7895375.1"/>
    <property type="molecule type" value="Genomic_DNA"/>
</dbReference>
<dbReference type="PANTHER" id="PTHR10000">
    <property type="entry name" value="PHOSPHOSERINE PHOSPHATASE"/>
    <property type="match status" value="1"/>
</dbReference>
<dbReference type="NCBIfam" id="TIGR01484">
    <property type="entry name" value="HAD-SF-IIB"/>
    <property type="match status" value="1"/>
</dbReference>
<dbReference type="Pfam" id="PF08282">
    <property type="entry name" value="Hydrolase_3"/>
    <property type="match status" value="1"/>
</dbReference>
<dbReference type="PANTHER" id="PTHR10000:SF53">
    <property type="entry name" value="5-AMINO-6-(5-PHOSPHO-D-RIBITYLAMINO)URACIL PHOSPHATASE YBJI-RELATED"/>
    <property type="match status" value="1"/>
</dbReference>